<evidence type="ECO:0000313" key="2">
    <source>
        <dbReference type="EMBL" id="KAJ1160176.1"/>
    </source>
</evidence>
<evidence type="ECO:0000313" key="3">
    <source>
        <dbReference type="Proteomes" id="UP001066276"/>
    </source>
</evidence>
<sequence>MALPGTLRNLLDSTQEGESEGALSTSESPHKTRKHAQQSHSTGTKKVQKEAHTALHKGIPRCRRTTQEAVRHREECWGPELHSA</sequence>
<keyword evidence="3" id="KW-1185">Reference proteome</keyword>
<evidence type="ECO:0000256" key="1">
    <source>
        <dbReference type="SAM" id="MobiDB-lite"/>
    </source>
</evidence>
<reference evidence="2" key="1">
    <citation type="journal article" date="2022" name="bioRxiv">
        <title>Sequencing and chromosome-scale assembly of the giantPleurodeles waltlgenome.</title>
        <authorList>
            <person name="Brown T."/>
            <person name="Elewa A."/>
            <person name="Iarovenko S."/>
            <person name="Subramanian E."/>
            <person name="Araus A.J."/>
            <person name="Petzold A."/>
            <person name="Susuki M."/>
            <person name="Suzuki K.-i.T."/>
            <person name="Hayashi T."/>
            <person name="Toyoda A."/>
            <person name="Oliveira C."/>
            <person name="Osipova E."/>
            <person name="Leigh N.D."/>
            <person name="Simon A."/>
            <person name="Yun M.H."/>
        </authorList>
    </citation>
    <scope>NUCLEOTIDE SEQUENCE</scope>
    <source>
        <strain evidence="2">20211129_DDA</strain>
        <tissue evidence="2">Liver</tissue>
    </source>
</reference>
<feature type="compositionally biased region" description="Polar residues" evidence="1">
    <location>
        <begin position="11"/>
        <end position="27"/>
    </location>
</feature>
<dbReference type="Proteomes" id="UP001066276">
    <property type="component" value="Chromosome 4_2"/>
</dbReference>
<dbReference type="AlphaFoldDB" id="A0AAV7S5A1"/>
<dbReference type="EMBL" id="JANPWB010000008">
    <property type="protein sequence ID" value="KAJ1160176.1"/>
    <property type="molecule type" value="Genomic_DNA"/>
</dbReference>
<protein>
    <submittedName>
        <fullName evidence="2">Uncharacterized protein</fullName>
    </submittedName>
</protein>
<name>A0AAV7S5A1_PLEWA</name>
<organism evidence="2 3">
    <name type="scientific">Pleurodeles waltl</name>
    <name type="common">Iberian ribbed newt</name>
    <dbReference type="NCBI Taxonomy" id="8319"/>
    <lineage>
        <taxon>Eukaryota</taxon>
        <taxon>Metazoa</taxon>
        <taxon>Chordata</taxon>
        <taxon>Craniata</taxon>
        <taxon>Vertebrata</taxon>
        <taxon>Euteleostomi</taxon>
        <taxon>Amphibia</taxon>
        <taxon>Batrachia</taxon>
        <taxon>Caudata</taxon>
        <taxon>Salamandroidea</taxon>
        <taxon>Salamandridae</taxon>
        <taxon>Pleurodelinae</taxon>
        <taxon>Pleurodeles</taxon>
    </lineage>
</organism>
<comment type="caution">
    <text evidence="2">The sequence shown here is derived from an EMBL/GenBank/DDBJ whole genome shotgun (WGS) entry which is preliminary data.</text>
</comment>
<proteinExistence type="predicted"/>
<gene>
    <name evidence="2" type="ORF">NDU88_000678</name>
</gene>
<accession>A0AAV7S5A1</accession>
<feature type="region of interest" description="Disordered" evidence="1">
    <location>
        <begin position="1"/>
        <end position="66"/>
    </location>
</feature>
<feature type="compositionally biased region" description="Basic residues" evidence="1">
    <location>
        <begin position="54"/>
        <end position="64"/>
    </location>
</feature>